<dbReference type="EMBL" id="CANTFL010001106">
    <property type="protein sequence ID" value="CAI5731514.1"/>
    <property type="molecule type" value="Genomic_DNA"/>
</dbReference>
<gene>
    <name evidence="2" type="ORF">HBR001_LOCUS5216</name>
</gene>
<comment type="caution">
    <text evidence="2">The sequence shown here is derived from an EMBL/GenBank/DDBJ whole genome shotgun (WGS) entry which is preliminary data.</text>
</comment>
<evidence type="ECO:0008006" key="4">
    <source>
        <dbReference type="Google" id="ProtNLM"/>
    </source>
</evidence>
<dbReference type="AlphaFoldDB" id="A0AAV0U9B7"/>
<feature type="chain" id="PRO_5043662100" description="RxLR effector candidate protein" evidence="1">
    <location>
        <begin position="23"/>
        <end position="129"/>
    </location>
</feature>
<dbReference type="PROSITE" id="PS51257">
    <property type="entry name" value="PROKAR_LIPOPROTEIN"/>
    <property type="match status" value="1"/>
</dbReference>
<reference evidence="2" key="1">
    <citation type="submission" date="2022-12" db="EMBL/GenBank/DDBJ databases">
        <authorList>
            <person name="Webb A."/>
        </authorList>
    </citation>
    <scope>NUCLEOTIDE SEQUENCE</scope>
    <source>
        <strain evidence="2">Hp1</strain>
    </source>
</reference>
<evidence type="ECO:0000256" key="1">
    <source>
        <dbReference type="SAM" id="SignalP"/>
    </source>
</evidence>
<name>A0AAV0U9B7_HYABA</name>
<proteinExistence type="predicted"/>
<keyword evidence="3" id="KW-1185">Reference proteome</keyword>
<organism evidence="2 3">
    <name type="scientific">Hyaloperonospora brassicae</name>
    <name type="common">Brassica downy mildew</name>
    <name type="synonym">Peronospora brassicae</name>
    <dbReference type="NCBI Taxonomy" id="162125"/>
    <lineage>
        <taxon>Eukaryota</taxon>
        <taxon>Sar</taxon>
        <taxon>Stramenopiles</taxon>
        <taxon>Oomycota</taxon>
        <taxon>Peronosporomycetes</taxon>
        <taxon>Peronosporales</taxon>
        <taxon>Peronosporaceae</taxon>
        <taxon>Hyaloperonospora</taxon>
    </lineage>
</organism>
<accession>A0AAV0U9B7</accession>
<evidence type="ECO:0000313" key="3">
    <source>
        <dbReference type="Proteomes" id="UP001162031"/>
    </source>
</evidence>
<feature type="signal peptide" evidence="1">
    <location>
        <begin position="1"/>
        <end position="22"/>
    </location>
</feature>
<evidence type="ECO:0000313" key="2">
    <source>
        <dbReference type="EMBL" id="CAI5731514.1"/>
    </source>
</evidence>
<keyword evidence="1" id="KW-0732">Signal</keyword>
<dbReference type="Proteomes" id="UP001162031">
    <property type="component" value="Unassembled WGS sequence"/>
</dbReference>
<protein>
    <recommendedName>
        <fullName evidence="4">RxLR effector candidate protein</fullName>
    </recommendedName>
</protein>
<sequence>MAKRFAVLLLVVLGAVLSCALADDTPAVPAVEDAKTEETPPGVTVFEDKEPVPTNKEQFEQFVGGGGGGGGGGFIPTGGITYRWRYTYPFAGGFRYGWRYPITYWKSFGQSIYGSGCHFRRPFGSWYYC</sequence>